<dbReference type="Proteomes" id="UP000536179">
    <property type="component" value="Unassembled WGS sequence"/>
</dbReference>
<name>A0A7W5DX15_9BACT</name>
<comment type="caution">
    <text evidence="2">The sequence shown here is derived from an EMBL/GenBank/DDBJ whole genome shotgun (WGS) entry which is preliminary data.</text>
</comment>
<evidence type="ECO:0000256" key="1">
    <source>
        <dbReference type="SAM" id="SignalP"/>
    </source>
</evidence>
<protein>
    <submittedName>
        <fullName evidence="2">Uncharacterized protein</fullName>
    </submittedName>
</protein>
<organism evidence="2 3">
    <name type="scientific">Aporhodopirellula rubra</name>
    <dbReference type="NCBI Taxonomy" id="980271"/>
    <lineage>
        <taxon>Bacteria</taxon>
        <taxon>Pseudomonadati</taxon>
        <taxon>Planctomycetota</taxon>
        <taxon>Planctomycetia</taxon>
        <taxon>Pirellulales</taxon>
        <taxon>Pirellulaceae</taxon>
        <taxon>Aporhodopirellula</taxon>
    </lineage>
</organism>
<dbReference type="EMBL" id="JACHXU010000005">
    <property type="protein sequence ID" value="MBB3206115.1"/>
    <property type="molecule type" value="Genomic_DNA"/>
</dbReference>
<feature type="signal peptide" evidence="1">
    <location>
        <begin position="1"/>
        <end position="23"/>
    </location>
</feature>
<accession>A0A7W5DX15</accession>
<dbReference type="RefSeq" id="WP_184304343.1">
    <property type="nucleotide sequence ID" value="NZ_JACHXU010000005.1"/>
</dbReference>
<keyword evidence="1" id="KW-0732">Signal</keyword>
<proteinExistence type="predicted"/>
<gene>
    <name evidence="2" type="ORF">FHS27_001923</name>
</gene>
<feature type="chain" id="PRO_5030678487" evidence="1">
    <location>
        <begin position="24"/>
        <end position="132"/>
    </location>
</feature>
<reference evidence="2 3" key="1">
    <citation type="submission" date="2020-08" db="EMBL/GenBank/DDBJ databases">
        <title>Genomic Encyclopedia of Type Strains, Phase III (KMG-III): the genomes of soil and plant-associated and newly described type strains.</title>
        <authorList>
            <person name="Whitman W."/>
        </authorList>
    </citation>
    <scope>NUCLEOTIDE SEQUENCE [LARGE SCALE GENOMIC DNA]</scope>
    <source>
        <strain evidence="2 3">CECT 8075</strain>
    </source>
</reference>
<dbReference type="AlphaFoldDB" id="A0A7W5DX15"/>
<evidence type="ECO:0000313" key="2">
    <source>
        <dbReference type="EMBL" id="MBB3206115.1"/>
    </source>
</evidence>
<evidence type="ECO:0000313" key="3">
    <source>
        <dbReference type="Proteomes" id="UP000536179"/>
    </source>
</evidence>
<keyword evidence="3" id="KW-1185">Reference proteome</keyword>
<sequence>MKSPLLALLLIVNLLACPVRCLSCETNSAAGEQSISAGCHCCSHSDQTPQSEHPKPCDDECDCQNCICEGAVVESDIELPETDAFVGVLPIVRFAANTAFQPSEFRSQMLDALGGQLLSGRDVRVANQSWLI</sequence>